<dbReference type="Proteomes" id="UP000193986">
    <property type="component" value="Unassembled WGS sequence"/>
</dbReference>
<sequence length="70" mass="6949">MRSSEVKSVSSSSPNDIVGLGFSRRRTFDSAEASGSRGPGSSDGVAWSTGSGSRLGVASPTSGGVPWSAS</sequence>
<dbReference type="AlphaFoldDB" id="A0A1Y2B0N0"/>
<evidence type="ECO:0000256" key="1">
    <source>
        <dbReference type="SAM" id="MobiDB-lite"/>
    </source>
</evidence>
<gene>
    <name evidence="2" type="ORF">BCR39DRAFT_537550</name>
</gene>
<protein>
    <submittedName>
        <fullName evidence="2">Uncharacterized protein</fullName>
    </submittedName>
</protein>
<dbReference type="InParanoid" id="A0A1Y2B0N0"/>
<keyword evidence="3" id="KW-1185">Reference proteome</keyword>
<evidence type="ECO:0000313" key="2">
    <source>
        <dbReference type="EMBL" id="ORY27635.1"/>
    </source>
</evidence>
<feature type="region of interest" description="Disordered" evidence="1">
    <location>
        <begin position="1"/>
        <end position="70"/>
    </location>
</feature>
<reference evidence="2 3" key="1">
    <citation type="submission" date="2016-07" db="EMBL/GenBank/DDBJ databases">
        <title>Pervasive Adenine N6-methylation of Active Genes in Fungi.</title>
        <authorList>
            <consortium name="DOE Joint Genome Institute"/>
            <person name="Mondo S.J."/>
            <person name="Dannebaum R.O."/>
            <person name="Kuo R.C."/>
            <person name="Labutti K."/>
            <person name="Haridas S."/>
            <person name="Kuo A."/>
            <person name="Salamov A."/>
            <person name="Ahrendt S.R."/>
            <person name="Lipzen A."/>
            <person name="Sullivan W."/>
            <person name="Andreopoulos W.B."/>
            <person name="Clum A."/>
            <person name="Lindquist E."/>
            <person name="Daum C."/>
            <person name="Ramamoorthy G.K."/>
            <person name="Gryganskyi A."/>
            <person name="Culley D."/>
            <person name="Magnuson J.K."/>
            <person name="James T.Y."/>
            <person name="O'Malley M.A."/>
            <person name="Stajich J.E."/>
            <person name="Spatafora J.W."/>
            <person name="Visel A."/>
            <person name="Grigoriev I.V."/>
        </authorList>
    </citation>
    <scope>NUCLEOTIDE SEQUENCE [LARGE SCALE GENOMIC DNA]</scope>
    <source>
        <strain evidence="2 3">68-887.2</strain>
    </source>
</reference>
<organism evidence="2 3">
    <name type="scientific">Naematelia encephala</name>
    <dbReference type="NCBI Taxonomy" id="71784"/>
    <lineage>
        <taxon>Eukaryota</taxon>
        <taxon>Fungi</taxon>
        <taxon>Dikarya</taxon>
        <taxon>Basidiomycota</taxon>
        <taxon>Agaricomycotina</taxon>
        <taxon>Tremellomycetes</taxon>
        <taxon>Tremellales</taxon>
        <taxon>Naemateliaceae</taxon>
        <taxon>Naematelia</taxon>
    </lineage>
</organism>
<name>A0A1Y2B0N0_9TREE</name>
<proteinExistence type="predicted"/>
<evidence type="ECO:0000313" key="3">
    <source>
        <dbReference type="Proteomes" id="UP000193986"/>
    </source>
</evidence>
<dbReference type="EMBL" id="MCFC01000037">
    <property type="protein sequence ID" value="ORY27635.1"/>
    <property type="molecule type" value="Genomic_DNA"/>
</dbReference>
<comment type="caution">
    <text evidence="2">The sequence shown here is derived from an EMBL/GenBank/DDBJ whole genome shotgun (WGS) entry which is preliminary data.</text>
</comment>
<accession>A0A1Y2B0N0</accession>